<evidence type="ECO:0000256" key="1">
    <source>
        <dbReference type="SAM" id="MobiDB-lite"/>
    </source>
</evidence>
<reference evidence="2 3" key="1">
    <citation type="submission" date="2020-10" db="EMBL/GenBank/DDBJ databases">
        <title>The genome sequence of Chitinilyticum litopenaei 4Y14.</title>
        <authorList>
            <person name="Liu Y."/>
        </authorList>
    </citation>
    <scope>NUCLEOTIDE SEQUENCE [LARGE SCALE GENOMIC DNA]</scope>
    <source>
        <strain evidence="2 3">4Y14</strain>
    </source>
</reference>
<name>A0A8J7K2R8_9NEIS</name>
<feature type="compositionally biased region" description="Low complexity" evidence="1">
    <location>
        <begin position="35"/>
        <end position="50"/>
    </location>
</feature>
<proteinExistence type="predicted"/>
<evidence type="ECO:0000313" key="2">
    <source>
        <dbReference type="EMBL" id="MBE9610402.1"/>
    </source>
</evidence>
<comment type="caution">
    <text evidence="2">The sequence shown here is derived from an EMBL/GenBank/DDBJ whole genome shotgun (WGS) entry which is preliminary data.</text>
</comment>
<feature type="region of interest" description="Disordered" evidence="1">
    <location>
        <begin position="30"/>
        <end position="50"/>
    </location>
</feature>
<keyword evidence="3" id="KW-1185">Reference proteome</keyword>
<evidence type="ECO:0000313" key="3">
    <source>
        <dbReference type="Proteomes" id="UP000604481"/>
    </source>
</evidence>
<dbReference type="Proteomes" id="UP000604481">
    <property type="component" value="Unassembled WGS sequence"/>
</dbReference>
<sequence>MMSKPLLAALLVTAGLTIFAWWQDKEEAAPELDAPARPARTAASSASHASMASAAQHSTIASRASAASSVIVNLFPRQNWAPPPTPTPVPPPPPPPTAPPLPFVIVASWHDSGIDQYFVEAQGQQILLCNTCNSMGRIHPGETLLGVYRLDKLERNMITFTYLPLNQQQQLPTGGTP</sequence>
<accession>A0A8J7K2R8</accession>
<dbReference type="RefSeq" id="WP_194116949.1">
    <property type="nucleotide sequence ID" value="NZ_JADFUA010000009.1"/>
</dbReference>
<organism evidence="2 3">
    <name type="scientific">Chitinilyticum piscinae</name>
    <dbReference type="NCBI Taxonomy" id="2866724"/>
    <lineage>
        <taxon>Bacteria</taxon>
        <taxon>Pseudomonadati</taxon>
        <taxon>Pseudomonadota</taxon>
        <taxon>Betaproteobacteria</taxon>
        <taxon>Neisseriales</taxon>
        <taxon>Chitinibacteraceae</taxon>
        <taxon>Chitinilyticum</taxon>
    </lineage>
</organism>
<dbReference type="AlphaFoldDB" id="A0A8J7K2R8"/>
<protein>
    <submittedName>
        <fullName evidence="2">Uncharacterized protein</fullName>
    </submittedName>
</protein>
<dbReference type="EMBL" id="JADFUA010000009">
    <property type="protein sequence ID" value="MBE9610402.1"/>
    <property type="molecule type" value="Genomic_DNA"/>
</dbReference>
<gene>
    <name evidence="2" type="ORF">INR99_13760</name>
</gene>